<sequence>ADEAAQLQGQLDQMCAASADAASCEDLFLRGFASGLAGGLGGAASGLDTQDPETGMSLMDGAQGVADGAGELSDGVDQAADGVRQLADGMGELEDNAPALLDASEQLRDGGSELADGTGEFADGVGQLADGMVPLADGIEASSEGAGQLADGADEFADGVGQLSDGAGELSDGAGQLASGAGQLGTGMDQFTVGLGEYTDGVVQLADGTTQLQDGTEQLADGTGEFADGIEEGAEEVPSYSEQERDHLGETISQAIGGGQAGMSGLTQGSTVALLLIMAMWIGALVTYTIVRAVPAQALTARTPSWRVLLRGLTPGLIVGAVQAVVLAVLAHLVLDLPIFDFAPLLALLLFAAITFAAVNFALTAWLGGVGRIIGVALVVAAVAGRAMSAVPAWFDSIAPMLPLTPAMNGVAAFAAGAPGVGAAVGGLLGWLVLGLAASYAAVVRSRMAGSRGLARLSRSGA</sequence>
<evidence type="ECO:0000256" key="5">
    <source>
        <dbReference type="SAM" id="Phobius"/>
    </source>
</evidence>
<evidence type="ECO:0000313" key="6">
    <source>
        <dbReference type="EMBL" id="HJG81360.1"/>
    </source>
</evidence>
<comment type="caution">
    <text evidence="6">The sequence shown here is derived from an EMBL/GenBank/DDBJ whole genome shotgun (WGS) entry which is preliminary data.</text>
</comment>
<accession>A0A921MFU3</accession>
<feature type="transmembrane region" description="Helical" evidence="5">
    <location>
        <begin position="272"/>
        <end position="291"/>
    </location>
</feature>
<feature type="transmembrane region" description="Helical" evidence="5">
    <location>
        <begin position="312"/>
        <end position="333"/>
    </location>
</feature>
<dbReference type="Proteomes" id="UP000784435">
    <property type="component" value="Unassembled WGS sequence"/>
</dbReference>
<dbReference type="InterPro" id="IPR051328">
    <property type="entry name" value="T7SS_ABC-Transporter"/>
</dbReference>
<feature type="transmembrane region" description="Helical" evidence="5">
    <location>
        <begin position="415"/>
        <end position="443"/>
    </location>
</feature>
<comment type="subcellular location">
    <subcellularLocation>
        <location evidence="1">Membrane</location>
        <topology evidence="1">Multi-pass membrane protein</topology>
    </subcellularLocation>
</comment>
<keyword evidence="4 5" id="KW-0472">Membrane</keyword>
<feature type="transmembrane region" description="Helical" evidence="5">
    <location>
        <begin position="345"/>
        <end position="366"/>
    </location>
</feature>
<feature type="non-terminal residue" evidence="6">
    <location>
        <position position="1"/>
    </location>
</feature>
<keyword evidence="2 5" id="KW-0812">Transmembrane</keyword>
<reference evidence="6" key="2">
    <citation type="submission" date="2021-09" db="EMBL/GenBank/DDBJ databases">
        <authorList>
            <person name="Gilroy R."/>
        </authorList>
    </citation>
    <scope>NUCLEOTIDE SEQUENCE</scope>
    <source>
        <strain evidence="6">ChiGjej5B5-7349</strain>
    </source>
</reference>
<gene>
    <name evidence="6" type="ORF">K8V08_13210</name>
</gene>
<evidence type="ECO:0000256" key="2">
    <source>
        <dbReference type="ARBA" id="ARBA00022692"/>
    </source>
</evidence>
<evidence type="ECO:0000256" key="3">
    <source>
        <dbReference type="ARBA" id="ARBA00022989"/>
    </source>
</evidence>
<dbReference type="EMBL" id="DYUK01000304">
    <property type="protein sequence ID" value="HJG81360.1"/>
    <property type="molecule type" value="Genomic_DNA"/>
</dbReference>
<dbReference type="GO" id="GO:0016020">
    <property type="term" value="C:membrane"/>
    <property type="evidence" value="ECO:0007669"/>
    <property type="project" value="UniProtKB-SubCell"/>
</dbReference>
<organism evidence="6 7">
    <name type="scientific">Brevibacterium senegalense</name>
    <dbReference type="NCBI Taxonomy" id="1033736"/>
    <lineage>
        <taxon>Bacteria</taxon>
        <taxon>Bacillati</taxon>
        <taxon>Actinomycetota</taxon>
        <taxon>Actinomycetes</taxon>
        <taxon>Micrococcales</taxon>
        <taxon>Brevibacteriaceae</taxon>
        <taxon>Brevibacterium</taxon>
    </lineage>
</organism>
<dbReference type="InterPro" id="IPR011049">
    <property type="entry name" value="Serralysin-like_metalloprot_C"/>
</dbReference>
<dbReference type="InterPro" id="IPR023908">
    <property type="entry name" value="xxxLxxG_rpt"/>
</dbReference>
<evidence type="ECO:0000256" key="1">
    <source>
        <dbReference type="ARBA" id="ARBA00004141"/>
    </source>
</evidence>
<dbReference type="NCBIfam" id="TIGR03057">
    <property type="entry name" value="xxxLxxG_by_4"/>
    <property type="match status" value="6"/>
</dbReference>
<keyword evidence="3 5" id="KW-1133">Transmembrane helix</keyword>
<dbReference type="AlphaFoldDB" id="A0A921MFU3"/>
<feature type="transmembrane region" description="Helical" evidence="5">
    <location>
        <begin position="373"/>
        <end position="395"/>
    </location>
</feature>
<evidence type="ECO:0000313" key="7">
    <source>
        <dbReference type="Proteomes" id="UP000784435"/>
    </source>
</evidence>
<evidence type="ECO:0000256" key="4">
    <source>
        <dbReference type="ARBA" id="ARBA00023136"/>
    </source>
</evidence>
<proteinExistence type="predicted"/>
<protein>
    <submittedName>
        <fullName evidence="6">YhgE/Pip domain-containing protein</fullName>
    </submittedName>
</protein>
<dbReference type="SUPFAM" id="SSF101967">
    <property type="entry name" value="Adhesin YadA, collagen-binding domain"/>
    <property type="match status" value="1"/>
</dbReference>
<dbReference type="PANTHER" id="PTHR43077:SF10">
    <property type="entry name" value="TRANSPORT PERMEASE PROTEIN"/>
    <property type="match status" value="1"/>
</dbReference>
<dbReference type="PANTHER" id="PTHR43077">
    <property type="entry name" value="TRANSPORT PERMEASE YVFS-RELATED"/>
    <property type="match status" value="1"/>
</dbReference>
<reference evidence="6" key="1">
    <citation type="journal article" date="2021" name="PeerJ">
        <title>Extensive microbial diversity within the chicken gut microbiome revealed by metagenomics and culture.</title>
        <authorList>
            <person name="Gilroy R."/>
            <person name="Ravi A."/>
            <person name="Getino M."/>
            <person name="Pursley I."/>
            <person name="Horton D.L."/>
            <person name="Alikhan N.F."/>
            <person name="Baker D."/>
            <person name="Gharbi K."/>
            <person name="Hall N."/>
            <person name="Watson M."/>
            <person name="Adriaenssens E.M."/>
            <person name="Foster-Nyarko E."/>
            <person name="Jarju S."/>
            <person name="Secka A."/>
            <person name="Antonio M."/>
            <person name="Oren A."/>
            <person name="Chaudhuri R.R."/>
            <person name="La Ragione R."/>
            <person name="Hildebrand F."/>
            <person name="Pallen M.J."/>
        </authorList>
    </citation>
    <scope>NUCLEOTIDE SEQUENCE</scope>
    <source>
        <strain evidence="6">ChiGjej5B5-7349</strain>
    </source>
</reference>
<name>A0A921MFU3_9MICO</name>
<dbReference type="Gene3D" id="1.10.287.950">
    <property type="entry name" value="Methyl-accepting chemotaxis protein"/>
    <property type="match status" value="1"/>
</dbReference>